<evidence type="ECO:0000313" key="1">
    <source>
        <dbReference type="EMBL" id="GFS27361.1"/>
    </source>
</evidence>
<keyword evidence="2" id="KW-1185">Reference proteome</keyword>
<accession>A0AAV4JYD7</accession>
<organism evidence="1 2">
    <name type="scientific">Elysia marginata</name>
    <dbReference type="NCBI Taxonomy" id="1093978"/>
    <lineage>
        <taxon>Eukaryota</taxon>
        <taxon>Metazoa</taxon>
        <taxon>Spiralia</taxon>
        <taxon>Lophotrochozoa</taxon>
        <taxon>Mollusca</taxon>
        <taxon>Gastropoda</taxon>
        <taxon>Heterobranchia</taxon>
        <taxon>Euthyneura</taxon>
        <taxon>Panpulmonata</taxon>
        <taxon>Sacoglossa</taxon>
        <taxon>Placobranchoidea</taxon>
        <taxon>Plakobranchidae</taxon>
        <taxon>Elysia</taxon>
    </lineage>
</organism>
<dbReference type="AlphaFoldDB" id="A0AAV4JYD7"/>
<proteinExistence type="predicted"/>
<evidence type="ECO:0000313" key="2">
    <source>
        <dbReference type="Proteomes" id="UP000762676"/>
    </source>
</evidence>
<dbReference type="EMBL" id="BMAT01010503">
    <property type="protein sequence ID" value="GFS27361.1"/>
    <property type="molecule type" value="Genomic_DNA"/>
</dbReference>
<name>A0AAV4JYD7_9GAST</name>
<reference evidence="1 2" key="1">
    <citation type="journal article" date="2021" name="Elife">
        <title>Chloroplast acquisition without the gene transfer in kleptoplastic sea slugs, Plakobranchus ocellatus.</title>
        <authorList>
            <person name="Maeda T."/>
            <person name="Takahashi S."/>
            <person name="Yoshida T."/>
            <person name="Shimamura S."/>
            <person name="Takaki Y."/>
            <person name="Nagai Y."/>
            <person name="Toyoda A."/>
            <person name="Suzuki Y."/>
            <person name="Arimoto A."/>
            <person name="Ishii H."/>
            <person name="Satoh N."/>
            <person name="Nishiyama T."/>
            <person name="Hasebe M."/>
            <person name="Maruyama T."/>
            <person name="Minagawa J."/>
            <person name="Obokata J."/>
            <person name="Shigenobu S."/>
        </authorList>
    </citation>
    <scope>NUCLEOTIDE SEQUENCE [LARGE SCALE GENOMIC DNA]</scope>
</reference>
<protein>
    <submittedName>
        <fullName evidence="1">Uncharacterized protein</fullName>
    </submittedName>
</protein>
<dbReference type="Proteomes" id="UP000762676">
    <property type="component" value="Unassembled WGS sequence"/>
</dbReference>
<gene>
    <name evidence="1" type="ORF">ElyMa_005261600</name>
</gene>
<sequence length="100" mass="11103">MELVRVALGDPIRDCPVDTAGGEIDLSTLNSYESPMQCPVDLETSRLVVEPYMMSFGLIMLTVNVRDAQNTLFQKRSKCYVLLCTTPYLVLNSSVPDSLL</sequence>
<comment type="caution">
    <text evidence="1">The sequence shown here is derived from an EMBL/GenBank/DDBJ whole genome shotgun (WGS) entry which is preliminary data.</text>
</comment>